<evidence type="ECO:0000256" key="1">
    <source>
        <dbReference type="SAM" id="MobiDB-lite"/>
    </source>
</evidence>
<dbReference type="EMBL" id="JARKIK010000030">
    <property type="protein sequence ID" value="KAK8741461.1"/>
    <property type="molecule type" value="Genomic_DNA"/>
</dbReference>
<name>A0AAW0XAR8_CHEQU</name>
<feature type="non-terminal residue" evidence="2">
    <location>
        <position position="1"/>
    </location>
</feature>
<evidence type="ECO:0000313" key="2">
    <source>
        <dbReference type="EMBL" id="KAK8741461.1"/>
    </source>
</evidence>
<feature type="region of interest" description="Disordered" evidence="1">
    <location>
        <begin position="118"/>
        <end position="137"/>
    </location>
</feature>
<evidence type="ECO:0000313" key="3">
    <source>
        <dbReference type="Proteomes" id="UP001445076"/>
    </source>
</evidence>
<proteinExistence type="predicted"/>
<feature type="compositionally biased region" description="Basic and acidic residues" evidence="1">
    <location>
        <begin position="124"/>
        <end position="137"/>
    </location>
</feature>
<protein>
    <submittedName>
        <fullName evidence="2">Uncharacterized protein</fullName>
    </submittedName>
</protein>
<gene>
    <name evidence="2" type="ORF">OTU49_002230</name>
</gene>
<organism evidence="2 3">
    <name type="scientific">Cherax quadricarinatus</name>
    <name type="common">Australian red claw crayfish</name>
    <dbReference type="NCBI Taxonomy" id="27406"/>
    <lineage>
        <taxon>Eukaryota</taxon>
        <taxon>Metazoa</taxon>
        <taxon>Ecdysozoa</taxon>
        <taxon>Arthropoda</taxon>
        <taxon>Crustacea</taxon>
        <taxon>Multicrustacea</taxon>
        <taxon>Malacostraca</taxon>
        <taxon>Eumalacostraca</taxon>
        <taxon>Eucarida</taxon>
        <taxon>Decapoda</taxon>
        <taxon>Pleocyemata</taxon>
        <taxon>Astacidea</taxon>
        <taxon>Parastacoidea</taxon>
        <taxon>Parastacidae</taxon>
        <taxon>Cherax</taxon>
    </lineage>
</organism>
<accession>A0AAW0XAR8</accession>
<reference evidence="2 3" key="1">
    <citation type="journal article" date="2024" name="BMC Genomics">
        <title>Genome assembly of redclaw crayfish (Cherax quadricarinatus) provides insights into its immune adaptation and hypoxia tolerance.</title>
        <authorList>
            <person name="Liu Z."/>
            <person name="Zheng J."/>
            <person name="Li H."/>
            <person name="Fang K."/>
            <person name="Wang S."/>
            <person name="He J."/>
            <person name="Zhou D."/>
            <person name="Weng S."/>
            <person name="Chi M."/>
            <person name="Gu Z."/>
            <person name="He J."/>
            <person name="Li F."/>
            <person name="Wang M."/>
        </authorList>
    </citation>
    <scope>NUCLEOTIDE SEQUENCE [LARGE SCALE GENOMIC DNA]</scope>
    <source>
        <strain evidence="2">ZL_2023a</strain>
    </source>
</reference>
<dbReference type="Proteomes" id="UP001445076">
    <property type="component" value="Unassembled WGS sequence"/>
</dbReference>
<comment type="caution">
    <text evidence="2">The sequence shown here is derived from an EMBL/GenBank/DDBJ whole genome shotgun (WGS) entry which is preliminary data.</text>
</comment>
<dbReference type="AlphaFoldDB" id="A0AAW0XAR8"/>
<keyword evidence="3" id="KW-1185">Reference proteome</keyword>
<sequence length="137" mass="15260">HGVNNSSDTRQKCEGGCQLAGSDLELAESDLELAGSTWSWLGQTWSWMGQTWSWLGQTWSWLGQTWGWLGQPGAGWVRPGADWVRSVVSSAFFSQSRLCVLVYLLFIIKTTYLTFSSNSNSEGRCIKHKESSSCDNV</sequence>